<dbReference type="InterPro" id="IPR050490">
    <property type="entry name" value="Bact_solute-bd_prot1"/>
</dbReference>
<comment type="caution">
    <text evidence="1">The sequence shown here is derived from an EMBL/GenBank/DDBJ whole genome shotgun (WGS) entry which is preliminary data.</text>
</comment>
<name>A0ABU8ZPS1_9BIFI</name>
<keyword evidence="2" id="KW-1185">Reference proteome</keyword>
<gene>
    <name evidence="1" type="ORF">V8P97_07210</name>
</gene>
<dbReference type="Proteomes" id="UP001373159">
    <property type="component" value="Unassembled WGS sequence"/>
</dbReference>
<dbReference type="PANTHER" id="PTHR43649">
    <property type="entry name" value="ARABINOSE-BINDING PROTEIN-RELATED"/>
    <property type="match status" value="1"/>
</dbReference>
<dbReference type="EMBL" id="JBANBB010000002">
    <property type="protein sequence ID" value="MEK0307246.1"/>
    <property type="molecule type" value="Genomic_DNA"/>
</dbReference>
<proteinExistence type="predicted"/>
<accession>A0ABU8ZPS1</accession>
<evidence type="ECO:0008006" key="3">
    <source>
        <dbReference type="Google" id="ProtNLM"/>
    </source>
</evidence>
<organism evidence="1 2">
    <name type="scientific">Bifidobacterium favimelis</name>
    <dbReference type="NCBI Taxonomy" id="3122979"/>
    <lineage>
        <taxon>Bacteria</taxon>
        <taxon>Bacillati</taxon>
        <taxon>Actinomycetota</taxon>
        <taxon>Actinomycetes</taxon>
        <taxon>Bifidobacteriales</taxon>
        <taxon>Bifidobacteriaceae</taxon>
        <taxon>Bifidobacterium</taxon>
    </lineage>
</organism>
<dbReference type="RefSeq" id="WP_340469973.1">
    <property type="nucleotide sequence ID" value="NZ_JBANBB010000002.1"/>
</dbReference>
<sequence length="548" mass="60777">MGTIVWKEAASVGRGHGRLKMIRGAGALLAIALLTPLVACGGSDKAVDADGRPVVEILFVKRQDTEPIEKMGWIKEIEKKCGCNIKVTESKDTTWNDKKNSVLGSQDLSDISIRAFGLSDVAQNKDQFVNLGDHLDAMPNVKELFRQYPDARKNSENLQGELYTLPSARRLPGSETYVQSGHHLYINKQWLDKLGLKVPTTWDELYQVLLAFKEKDPNGNGKADEIPFAMKKLESGALGWYSPFVLLNSTGMATQLSGGIGNQGLFVEGGKVGSILTDPRFKDLIGFLNKCYKAGLIAKDAMTQDDSKYEASLQGDGQAALVGFAVAWDSTSFGTNVQKQYESIAAPRSKEGVKPTWDYAPQSFITGRAALAESAKNKDAAYKVLNAMYDERISVEQLFGDIPKYTEETGQHKYSQKEVKTDINYTPFLDDNGLFWQRKDVEVKTHNAMDFLSVEDKAQKPNYDNVDTNTMIMPSYVQLPDEDQATFANNTTAVFNYAVPVIAKWIAEGVSQADWETFTGQVGKLGADSNNRIWQKAYDTYKAKYKTF</sequence>
<evidence type="ECO:0000313" key="1">
    <source>
        <dbReference type="EMBL" id="MEK0307246.1"/>
    </source>
</evidence>
<dbReference type="PANTHER" id="PTHR43649:SF17">
    <property type="entry name" value="ABC TRANSPORTER SOLUTE BINDING PROTEIN-SUGAR TRANSPORT"/>
    <property type="match status" value="1"/>
</dbReference>
<dbReference type="SUPFAM" id="SSF53850">
    <property type="entry name" value="Periplasmic binding protein-like II"/>
    <property type="match status" value="1"/>
</dbReference>
<protein>
    <recommendedName>
        <fullName evidence="3">Extracellular solute-binding protein</fullName>
    </recommendedName>
</protein>
<dbReference type="Gene3D" id="3.40.190.10">
    <property type="entry name" value="Periplasmic binding protein-like II"/>
    <property type="match status" value="2"/>
</dbReference>
<evidence type="ECO:0000313" key="2">
    <source>
        <dbReference type="Proteomes" id="UP001373159"/>
    </source>
</evidence>
<reference evidence="1 2" key="1">
    <citation type="submission" date="2024-02" db="EMBL/GenBank/DDBJ databases">
        <title>Bifidobacterium honeyensis sp. nov., isolated from the comb honey.</title>
        <authorList>
            <person name="Liu W."/>
            <person name="Li Y."/>
        </authorList>
    </citation>
    <scope>NUCLEOTIDE SEQUENCE [LARGE SCALE GENOMIC DNA]</scope>
    <source>
        <strain evidence="1 2">IMAU50988</strain>
    </source>
</reference>